<dbReference type="AlphaFoldDB" id="A0A9P6A144"/>
<evidence type="ECO:0000313" key="1">
    <source>
        <dbReference type="EMBL" id="KAF9497960.1"/>
    </source>
</evidence>
<feature type="non-terminal residue" evidence="1">
    <location>
        <position position="1"/>
    </location>
</feature>
<sequence length="53" mass="5761">CSTTTLGIFDHTKGGHLVLWDARMIIEFLANLTIFIPSTTSHNSPLQCQGSEG</sequence>
<evidence type="ECO:0000313" key="2">
    <source>
        <dbReference type="Proteomes" id="UP000807025"/>
    </source>
</evidence>
<reference evidence="1" key="1">
    <citation type="submission" date="2020-11" db="EMBL/GenBank/DDBJ databases">
        <authorList>
            <consortium name="DOE Joint Genome Institute"/>
            <person name="Ahrendt S."/>
            <person name="Riley R."/>
            <person name="Andreopoulos W."/>
            <person name="Labutti K."/>
            <person name="Pangilinan J."/>
            <person name="Ruiz-Duenas F.J."/>
            <person name="Barrasa J.M."/>
            <person name="Sanchez-Garcia M."/>
            <person name="Camarero S."/>
            <person name="Miyauchi S."/>
            <person name="Serrano A."/>
            <person name="Linde D."/>
            <person name="Babiker R."/>
            <person name="Drula E."/>
            <person name="Ayuso-Fernandez I."/>
            <person name="Pacheco R."/>
            <person name="Padilla G."/>
            <person name="Ferreira P."/>
            <person name="Barriuso J."/>
            <person name="Kellner H."/>
            <person name="Castanera R."/>
            <person name="Alfaro M."/>
            <person name="Ramirez L."/>
            <person name="Pisabarro A.G."/>
            <person name="Kuo A."/>
            <person name="Tritt A."/>
            <person name="Lipzen A."/>
            <person name="He G."/>
            <person name="Yan M."/>
            <person name="Ng V."/>
            <person name="Cullen D."/>
            <person name="Martin F."/>
            <person name="Rosso M.-N."/>
            <person name="Henrissat B."/>
            <person name="Hibbett D."/>
            <person name="Martinez A.T."/>
            <person name="Grigoriev I.V."/>
        </authorList>
    </citation>
    <scope>NUCLEOTIDE SEQUENCE</scope>
    <source>
        <strain evidence="1">ATCC 90797</strain>
    </source>
</reference>
<keyword evidence="2" id="KW-1185">Reference proteome</keyword>
<protein>
    <submittedName>
        <fullName evidence="1">Uncharacterized protein</fullName>
    </submittedName>
</protein>
<dbReference type="OrthoDB" id="2828413at2759"/>
<accession>A0A9P6A144</accession>
<organism evidence="1 2">
    <name type="scientific">Pleurotus eryngii</name>
    <name type="common">Boletus of the steppes</name>
    <dbReference type="NCBI Taxonomy" id="5323"/>
    <lineage>
        <taxon>Eukaryota</taxon>
        <taxon>Fungi</taxon>
        <taxon>Dikarya</taxon>
        <taxon>Basidiomycota</taxon>
        <taxon>Agaricomycotina</taxon>
        <taxon>Agaricomycetes</taxon>
        <taxon>Agaricomycetidae</taxon>
        <taxon>Agaricales</taxon>
        <taxon>Pleurotineae</taxon>
        <taxon>Pleurotaceae</taxon>
        <taxon>Pleurotus</taxon>
    </lineage>
</organism>
<dbReference type="EMBL" id="MU154540">
    <property type="protein sequence ID" value="KAF9497960.1"/>
    <property type="molecule type" value="Genomic_DNA"/>
</dbReference>
<proteinExistence type="predicted"/>
<gene>
    <name evidence="1" type="ORF">BDN71DRAFT_1386783</name>
</gene>
<comment type="caution">
    <text evidence="1">The sequence shown here is derived from an EMBL/GenBank/DDBJ whole genome shotgun (WGS) entry which is preliminary data.</text>
</comment>
<dbReference type="Proteomes" id="UP000807025">
    <property type="component" value="Unassembled WGS sequence"/>
</dbReference>
<name>A0A9P6A144_PLEER</name>